<evidence type="ECO:0000256" key="6">
    <source>
        <dbReference type="SAM" id="MobiDB-lite"/>
    </source>
</evidence>
<dbReference type="Pfam" id="PF01490">
    <property type="entry name" value="Aa_trans"/>
    <property type="match status" value="1"/>
</dbReference>
<evidence type="ECO:0000313" key="10">
    <source>
        <dbReference type="Proteomes" id="UP001143981"/>
    </source>
</evidence>
<organism evidence="9 10">
    <name type="scientific">Coemansia biformis</name>
    <dbReference type="NCBI Taxonomy" id="1286918"/>
    <lineage>
        <taxon>Eukaryota</taxon>
        <taxon>Fungi</taxon>
        <taxon>Fungi incertae sedis</taxon>
        <taxon>Zoopagomycota</taxon>
        <taxon>Kickxellomycotina</taxon>
        <taxon>Kickxellomycetes</taxon>
        <taxon>Kickxellales</taxon>
        <taxon>Kickxellaceae</taxon>
        <taxon>Coemansia</taxon>
    </lineage>
</organism>
<dbReference type="GO" id="GO:0005774">
    <property type="term" value="C:vacuolar membrane"/>
    <property type="evidence" value="ECO:0007669"/>
    <property type="project" value="TreeGrafter"/>
</dbReference>
<evidence type="ECO:0000259" key="8">
    <source>
        <dbReference type="Pfam" id="PF01490"/>
    </source>
</evidence>
<proteinExistence type="inferred from homology"/>
<dbReference type="Proteomes" id="UP001143981">
    <property type="component" value="Unassembled WGS sequence"/>
</dbReference>
<evidence type="ECO:0000256" key="2">
    <source>
        <dbReference type="ARBA" id="ARBA00008066"/>
    </source>
</evidence>
<sequence length="441" mass="47232">MDDSAKAKTTSASGSESEPRLPSNAHAARGNGSGAVPQDIRKPSLSIARATDRLASPPSSLPRSWQPREPRKMASSNGEESDASASCYGDVVGAGRGEPLDEAAIARRVKRHLVTHGPEAGNKVRGSVGGRAAQEAPASASAAQEGQVGGEVDEDGYVGDDNDDEQDSERVPVDPMTLPSGDITYGIYRWHQTHGREDGPRQRRGSFSGVASAADWDMPYSQQQMTMPGGFRRQFLRDQAEREGRVPVGMLTDNFVDFIGLYGHFAGSEYPSDEDESDADDAIVTARTPLVSRQQQQQREAERSIHGSASSRKAFFLLLKAFVGTGVLVLPKAFSNGGLLASVVVVALVAWYAWHCMILLGEVFLATGGSYSGLGTKLLGRWAGRIITVSIVTAQLGFCSAYTIFVATNARSVWDALTGCRYSMSPTFWVLAQLVAYIPLA</sequence>
<feature type="compositionally biased region" description="Low complexity" evidence="6">
    <location>
        <begin position="132"/>
        <end position="146"/>
    </location>
</feature>
<feature type="compositionally biased region" description="Low complexity" evidence="6">
    <location>
        <begin position="53"/>
        <end position="64"/>
    </location>
</feature>
<protein>
    <recommendedName>
        <fullName evidence="8">Amino acid transporter transmembrane domain-containing protein</fullName>
    </recommendedName>
</protein>
<feature type="compositionally biased region" description="Low complexity" evidence="6">
    <location>
        <begin position="7"/>
        <end position="16"/>
    </location>
</feature>
<feature type="region of interest" description="Disordered" evidence="6">
    <location>
        <begin position="1"/>
        <end position="96"/>
    </location>
</feature>
<comment type="similarity">
    <text evidence="2">Belongs to the amino acid/polyamine transporter 2 family.</text>
</comment>
<evidence type="ECO:0000256" key="4">
    <source>
        <dbReference type="ARBA" id="ARBA00022989"/>
    </source>
</evidence>
<keyword evidence="4 7" id="KW-1133">Transmembrane helix</keyword>
<feature type="transmembrane region" description="Helical" evidence="7">
    <location>
        <begin position="386"/>
        <end position="410"/>
    </location>
</feature>
<keyword evidence="10" id="KW-1185">Reference proteome</keyword>
<dbReference type="EMBL" id="JANBOI010000214">
    <property type="protein sequence ID" value="KAJ1732566.1"/>
    <property type="molecule type" value="Genomic_DNA"/>
</dbReference>
<dbReference type="InterPro" id="IPR013057">
    <property type="entry name" value="AA_transpt_TM"/>
</dbReference>
<name>A0A9W8CZK6_9FUNG</name>
<dbReference type="PANTHER" id="PTHR22950:SF666">
    <property type="entry name" value="VACUOLAR AMINO ACID TRANSPORTER 4"/>
    <property type="match status" value="1"/>
</dbReference>
<feature type="compositionally biased region" description="Acidic residues" evidence="6">
    <location>
        <begin position="151"/>
        <end position="167"/>
    </location>
</feature>
<comment type="caution">
    <text evidence="9">The sequence shown here is derived from an EMBL/GenBank/DDBJ whole genome shotgun (WGS) entry which is preliminary data.</text>
</comment>
<dbReference type="PANTHER" id="PTHR22950">
    <property type="entry name" value="AMINO ACID TRANSPORTER"/>
    <property type="match status" value="1"/>
</dbReference>
<feature type="transmembrane region" description="Helical" evidence="7">
    <location>
        <begin position="314"/>
        <end position="334"/>
    </location>
</feature>
<evidence type="ECO:0000256" key="5">
    <source>
        <dbReference type="ARBA" id="ARBA00023136"/>
    </source>
</evidence>
<comment type="subcellular location">
    <subcellularLocation>
        <location evidence="1">Membrane</location>
        <topology evidence="1">Multi-pass membrane protein</topology>
    </subcellularLocation>
</comment>
<dbReference type="GO" id="GO:0015179">
    <property type="term" value="F:L-amino acid transmembrane transporter activity"/>
    <property type="evidence" value="ECO:0007669"/>
    <property type="project" value="TreeGrafter"/>
</dbReference>
<evidence type="ECO:0000256" key="1">
    <source>
        <dbReference type="ARBA" id="ARBA00004141"/>
    </source>
</evidence>
<keyword evidence="3 7" id="KW-0812">Transmembrane</keyword>
<evidence type="ECO:0000256" key="3">
    <source>
        <dbReference type="ARBA" id="ARBA00022692"/>
    </source>
</evidence>
<accession>A0A9W8CZK6</accession>
<dbReference type="AlphaFoldDB" id="A0A9W8CZK6"/>
<evidence type="ECO:0000313" key="9">
    <source>
        <dbReference type="EMBL" id="KAJ1732566.1"/>
    </source>
</evidence>
<feature type="domain" description="Amino acid transporter transmembrane" evidence="8">
    <location>
        <begin position="309"/>
        <end position="441"/>
    </location>
</feature>
<evidence type="ECO:0000256" key="7">
    <source>
        <dbReference type="SAM" id="Phobius"/>
    </source>
</evidence>
<reference evidence="9" key="1">
    <citation type="submission" date="2022-07" db="EMBL/GenBank/DDBJ databases">
        <title>Phylogenomic reconstructions and comparative analyses of Kickxellomycotina fungi.</title>
        <authorList>
            <person name="Reynolds N.K."/>
            <person name="Stajich J.E."/>
            <person name="Barry K."/>
            <person name="Grigoriev I.V."/>
            <person name="Crous P."/>
            <person name="Smith M.E."/>
        </authorList>
    </citation>
    <scope>NUCLEOTIDE SEQUENCE</scope>
    <source>
        <strain evidence="9">BCRC 34381</strain>
    </source>
</reference>
<feature type="transmembrane region" description="Helical" evidence="7">
    <location>
        <begin position="340"/>
        <end position="365"/>
    </location>
</feature>
<keyword evidence="5 7" id="KW-0472">Membrane</keyword>
<dbReference type="OrthoDB" id="1684102at2759"/>
<gene>
    <name evidence="9" type="ORF">LPJ61_001985</name>
</gene>
<feature type="region of interest" description="Disordered" evidence="6">
    <location>
        <begin position="111"/>
        <end position="178"/>
    </location>
</feature>